<name>A0A8K0TE32_9PEZI</name>
<reference evidence="2" key="1">
    <citation type="journal article" date="2021" name="Nat. Commun.">
        <title>Genetic determinants of endophytism in the Arabidopsis root mycobiome.</title>
        <authorList>
            <person name="Mesny F."/>
            <person name="Miyauchi S."/>
            <person name="Thiergart T."/>
            <person name="Pickel B."/>
            <person name="Atanasova L."/>
            <person name="Karlsson M."/>
            <person name="Huettel B."/>
            <person name="Barry K.W."/>
            <person name="Haridas S."/>
            <person name="Chen C."/>
            <person name="Bauer D."/>
            <person name="Andreopoulos W."/>
            <person name="Pangilinan J."/>
            <person name="LaButti K."/>
            <person name="Riley R."/>
            <person name="Lipzen A."/>
            <person name="Clum A."/>
            <person name="Drula E."/>
            <person name="Henrissat B."/>
            <person name="Kohler A."/>
            <person name="Grigoriev I.V."/>
            <person name="Martin F.M."/>
            <person name="Hacquard S."/>
        </authorList>
    </citation>
    <scope>NUCLEOTIDE SEQUENCE</scope>
    <source>
        <strain evidence="2">MPI-CAGE-AT-0016</strain>
    </source>
</reference>
<organism evidence="2 3">
    <name type="scientific">Plectosphaerella cucumerina</name>
    <dbReference type="NCBI Taxonomy" id="40658"/>
    <lineage>
        <taxon>Eukaryota</taxon>
        <taxon>Fungi</taxon>
        <taxon>Dikarya</taxon>
        <taxon>Ascomycota</taxon>
        <taxon>Pezizomycotina</taxon>
        <taxon>Sordariomycetes</taxon>
        <taxon>Hypocreomycetidae</taxon>
        <taxon>Glomerellales</taxon>
        <taxon>Plectosphaerellaceae</taxon>
        <taxon>Plectosphaerella</taxon>
    </lineage>
</organism>
<dbReference type="Gene3D" id="3.30.160.60">
    <property type="entry name" value="Classic Zinc Finger"/>
    <property type="match status" value="1"/>
</dbReference>
<dbReference type="AlphaFoldDB" id="A0A8K0TE32"/>
<keyword evidence="3" id="KW-1185">Reference proteome</keyword>
<dbReference type="Proteomes" id="UP000813385">
    <property type="component" value="Unassembled WGS sequence"/>
</dbReference>
<protein>
    <recommendedName>
        <fullName evidence="1">C2H2-type domain-containing protein</fullName>
    </recommendedName>
</protein>
<dbReference type="PROSITE" id="PS00028">
    <property type="entry name" value="ZINC_FINGER_C2H2_1"/>
    <property type="match status" value="1"/>
</dbReference>
<feature type="domain" description="C2H2-type" evidence="1">
    <location>
        <begin position="150"/>
        <end position="172"/>
    </location>
</feature>
<sequence>MDLRNVFPKDAFIGAMDDMPLPDLDPTRAFTLEQFIAGYPSFEPSGLSSSEPSPGNSYQSPFGLFNEYYSNRADYGMTMRQKQVAPMPAQQFGLPFTQNDLFNGAAVDMQLPPGVAAVNNGNEFMGGFNGPARGAPKAKAAGSLEKNHECTFEGCSSKFSTDKDRRRHEITHQKVVNAAGKPCSETGWVCAHNCIKHENLHVYNRLDNFKRHMRRKHHLSAAEYNADEYWHQKGDLV</sequence>
<evidence type="ECO:0000313" key="3">
    <source>
        <dbReference type="Proteomes" id="UP000813385"/>
    </source>
</evidence>
<evidence type="ECO:0000259" key="1">
    <source>
        <dbReference type="PROSITE" id="PS00028"/>
    </source>
</evidence>
<comment type="caution">
    <text evidence="2">The sequence shown here is derived from an EMBL/GenBank/DDBJ whole genome shotgun (WGS) entry which is preliminary data.</text>
</comment>
<dbReference type="EMBL" id="JAGPXD010000003">
    <property type="protein sequence ID" value="KAH7361835.1"/>
    <property type="molecule type" value="Genomic_DNA"/>
</dbReference>
<gene>
    <name evidence="2" type="ORF">B0T11DRAFT_78287</name>
</gene>
<dbReference type="InterPro" id="IPR013087">
    <property type="entry name" value="Znf_C2H2_type"/>
</dbReference>
<accession>A0A8K0TE32</accession>
<proteinExistence type="predicted"/>
<evidence type="ECO:0000313" key="2">
    <source>
        <dbReference type="EMBL" id="KAH7361835.1"/>
    </source>
</evidence>
<dbReference type="OrthoDB" id="8922241at2759"/>